<keyword evidence="2" id="KW-1185">Reference proteome</keyword>
<dbReference type="Proteomes" id="UP001632038">
    <property type="component" value="Unassembled WGS sequence"/>
</dbReference>
<reference evidence="2" key="1">
    <citation type="journal article" date="2024" name="IScience">
        <title>Strigolactones Initiate the Formation of Haustorium-like Structures in Castilleja.</title>
        <authorList>
            <person name="Buerger M."/>
            <person name="Peterson D."/>
            <person name="Chory J."/>
        </authorList>
    </citation>
    <scope>NUCLEOTIDE SEQUENCE [LARGE SCALE GENOMIC DNA]</scope>
</reference>
<evidence type="ECO:0000313" key="1">
    <source>
        <dbReference type="EMBL" id="KAL3649329.1"/>
    </source>
</evidence>
<protein>
    <submittedName>
        <fullName evidence="1">Uncharacterized protein</fullName>
    </submittedName>
</protein>
<dbReference type="AlphaFoldDB" id="A0ABD3E897"/>
<sequence length="78" mass="8509">MEDEEMKKDEYESYVIVHNIAKRHNVGTLARSATAFGTLARSATASVLTVALNLRGILDCKGCESEVFGVESKREASC</sequence>
<evidence type="ECO:0000313" key="2">
    <source>
        <dbReference type="Proteomes" id="UP001632038"/>
    </source>
</evidence>
<dbReference type="InterPro" id="IPR029028">
    <property type="entry name" value="Alpha/beta_knot_MTases"/>
</dbReference>
<comment type="caution">
    <text evidence="1">The sequence shown here is derived from an EMBL/GenBank/DDBJ whole genome shotgun (WGS) entry which is preliminary data.</text>
</comment>
<dbReference type="SUPFAM" id="SSF75217">
    <property type="entry name" value="alpha/beta knot"/>
    <property type="match status" value="1"/>
</dbReference>
<dbReference type="EMBL" id="JAVIJP010000007">
    <property type="protein sequence ID" value="KAL3649329.1"/>
    <property type="molecule type" value="Genomic_DNA"/>
</dbReference>
<proteinExistence type="predicted"/>
<name>A0ABD3E897_9LAMI</name>
<gene>
    <name evidence="1" type="ORF">CASFOL_005732</name>
</gene>
<accession>A0ABD3E897</accession>
<organism evidence="1 2">
    <name type="scientific">Castilleja foliolosa</name>
    <dbReference type="NCBI Taxonomy" id="1961234"/>
    <lineage>
        <taxon>Eukaryota</taxon>
        <taxon>Viridiplantae</taxon>
        <taxon>Streptophyta</taxon>
        <taxon>Embryophyta</taxon>
        <taxon>Tracheophyta</taxon>
        <taxon>Spermatophyta</taxon>
        <taxon>Magnoliopsida</taxon>
        <taxon>eudicotyledons</taxon>
        <taxon>Gunneridae</taxon>
        <taxon>Pentapetalae</taxon>
        <taxon>asterids</taxon>
        <taxon>lamiids</taxon>
        <taxon>Lamiales</taxon>
        <taxon>Orobanchaceae</taxon>
        <taxon>Pedicularideae</taxon>
        <taxon>Castillejinae</taxon>
        <taxon>Castilleja</taxon>
    </lineage>
</organism>